<gene>
    <name evidence="5" type="ORF">A2U01_0001954</name>
</gene>
<evidence type="ECO:0000259" key="4">
    <source>
        <dbReference type="Pfam" id="PF19270"/>
    </source>
</evidence>
<name>A0A392M1L8_9FABA</name>
<dbReference type="GO" id="GO:0016567">
    <property type="term" value="P:protein ubiquitination"/>
    <property type="evidence" value="ECO:0007669"/>
    <property type="project" value="UniProtKB-UniRule"/>
</dbReference>
<sequence>MTPYDMGKASCVCRKWRYTIRNPVFWRNACLKGWQLSGAVENYKILQSKYDGSWRKMWLLRPRLRTDGLYASRNTYIRVGVAEWKVTNPVHVNSSQKIKDVVKCMNFRSYKADSVFGGHYTLTDDKVEAAVLYPGTRPTVLRIRM</sequence>
<feature type="domain" description="F-box" evidence="3">
    <location>
        <begin position="2"/>
        <end position="31"/>
    </location>
</feature>
<dbReference type="EMBL" id="LXQA010001965">
    <property type="protein sequence ID" value="MCH81171.1"/>
    <property type="molecule type" value="Genomic_DNA"/>
</dbReference>
<dbReference type="Gene3D" id="1.20.1280.50">
    <property type="match status" value="1"/>
</dbReference>
<dbReference type="PANTHER" id="PTHR12874:SF9">
    <property type="entry name" value="F-BOX ONLY PROTEIN 48"/>
    <property type="match status" value="1"/>
</dbReference>
<dbReference type="PANTHER" id="PTHR12874">
    <property type="entry name" value="F-BOX ONLY PROTEIN 48-RELATED"/>
    <property type="match status" value="1"/>
</dbReference>
<dbReference type="Pfam" id="PF12937">
    <property type="entry name" value="F-box-like"/>
    <property type="match status" value="1"/>
</dbReference>
<reference evidence="5 6" key="1">
    <citation type="journal article" date="2018" name="Front. Plant Sci.">
        <title>Red Clover (Trifolium pratense) and Zigzag Clover (T. medium) - A Picture of Genomic Similarities and Differences.</title>
        <authorList>
            <person name="Dluhosova J."/>
            <person name="Istvanek J."/>
            <person name="Nedelnik J."/>
            <person name="Repkova J."/>
        </authorList>
    </citation>
    <scope>NUCLEOTIDE SEQUENCE [LARGE SCALE GENOMIC DNA]</scope>
    <source>
        <strain evidence="6">cv. 10/8</strain>
        <tissue evidence="5">Leaf</tissue>
    </source>
</reference>
<comment type="subcellular location">
    <subcellularLocation>
        <location evidence="2">Nucleus</location>
    </subcellularLocation>
</comment>
<accession>A0A392M1L8</accession>
<feature type="domain" description="F-box protein Hrt3/FBXO9 C-terminal" evidence="4">
    <location>
        <begin position="93"/>
        <end position="145"/>
    </location>
</feature>
<feature type="non-terminal residue" evidence="5">
    <location>
        <position position="145"/>
    </location>
</feature>
<comment type="function">
    <text evidence="2">Acts as a component of a SCF E3 ubiquitin ligase complexes.</text>
</comment>
<evidence type="ECO:0000313" key="6">
    <source>
        <dbReference type="Proteomes" id="UP000265520"/>
    </source>
</evidence>
<comment type="caution">
    <text evidence="5">The sequence shown here is derived from an EMBL/GenBank/DDBJ whole genome shotgun (WGS) entry which is preliminary data.</text>
</comment>
<comment type="pathway">
    <text evidence="2">Protein modification; protein ubiquitination.</text>
</comment>
<dbReference type="InterPro" id="IPR036047">
    <property type="entry name" value="F-box-like_dom_sf"/>
</dbReference>
<protein>
    <recommendedName>
        <fullName evidence="2">F-box protein</fullName>
    </recommendedName>
</protein>
<keyword evidence="2" id="KW-0539">Nucleus</keyword>
<dbReference type="Pfam" id="PF19270">
    <property type="entry name" value="FBO_C"/>
    <property type="match status" value="2"/>
</dbReference>
<dbReference type="GO" id="GO:0005634">
    <property type="term" value="C:nucleus"/>
    <property type="evidence" value="ECO:0007669"/>
    <property type="project" value="UniProtKB-SubCell"/>
</dbReference>
<dbReference type="GO" id="GO:0019005">
    <property type="term" value="C:SCF ubiquitin ligase complex"/>
    <property type="evidence" value="ECO:0007669"/>
    <property type="project" value="UniProtKB-UniRule"/>
</dbReference>
<comment type="subunit">
    <text evidence="2">Component of the SCF-type E3 ligase complex.</text>
</comment>
<organism evidence="5 6">
    <name type="scientific">Trifolium medium</name>
    <dbReference type="NCBI Taxonomy" id="97028"/>
    <lineage>
        <taxon>Eukaryota</taxon>
        <taxon>Viridiplantae</taxon>
        <taxon>Streptophyta</taxon>
        <taxon>Embryophyta</taxon>
        <taxon>Tracheophyta</taxon>
        <taxon>Spermatophyta</taxon>
        <taxon>Magnoliopsida</taxon>
        <taxon>eudicotyledons</taxon>
        <taxon>Gunneridae</taxon>
        <taxon>Pentapetalae</taxon>
        <taxon>rosids</taxon>
        <taxon>fabids</taxon>
        <taxon>Fabales</taxon>
        <taxon>Fabaceae</taxon>
        <taxon>Papilionoideae</taxon>
        <taxon>50 kb inversion clade</taxon>
        <taxon>NPAAA clade</taxon>
        <taxon>Hologalegina</taxon>
        <taxon>IRL clade</taxon>
        <taxon>Trifolieae</taxon>
        <taxon>Trifolium</taxon>
    </lineage>
</organism>
<keyword evidence="1 2" id="KW-0833">Ubl conjugation pathway</keyword>
<dbReference type="SUPFAM" id="SSF81383">
    <property type="entry name" value="F-box domain"/>
    <property type="match status" value="1"/>
</dbReference>
<dbReference type="GO" id="GO:0005737">
    <property type="term" value="C:cytoplasm"/>
    <property type="evidence" value="ECO:0007669"/>
    <property type="project" value="TreeGrafter"/>
</dbReference>
<dbReference type="InterPro" id="IPR001810">
    <property type="entry name" value="F-box_dom"/>
</dbReference>
<proteinExistence type="predicted"/>
<evidence type="ECO:0000256" key="1">
    <source>
        <dbReference type="ARBA" id="ARBA00022786"/>
    </source>
</evidence>
<dbReference type="AlphaFoldDB" id="A0A392M1L8"/>
<dbReference type="Proteomes" id="UP000265520">
    <property type="component" value="Unassembled WGS sequence"/>
</dbReference>
<feature type="domain" description="F-box protein Hrt3/FBXO9 C-terminal" evidence="4">
    <location>
        <begin position="43"/>
        <end position="92"/>
    </location>
</feature>
<dbReference type="InterPro" id="IPR045464">
    <property type="entry name" value="Hrt3/FBXO9_C"/>
</dbReference>
<dbReference type="GO" id="GO:0031146">
    <property type="term" value="P:SCF-dependent proteasomal ubiquitin-dependent protein catabolic process"/>
    <property type="evidence" value="ECO:0007669"/>
    <property type="project" value="UniProtKB-UniRule"/>
</dbReference>
<evidence type="ECO:0000256" key="2">
    <source>
        <dbReference type="RuleBase" id="RU369085"/>
    </source>
</evidence>
<evidence type="ECO:0000313" key="5">
    <source>
        <dbReference type="EMBL" id="MCH81171.1"/>
    </source>
</evidence>
<evidence type="ECO:0000259" key="3">
    <source>
        <dbReference type="Pfam" id="PF12937"/>
    </source>
</evidence>
<keyword evidence="6" id="KW-1185">Reference proteome</keyword>